<organism evidence="1 2">
    <name type="scientific">Oceanidesulfovibrio marinus</name>
    <dbReference type="NCBI Taxonomy" id="370038"/>
    <lineage>
        <taxon>Bacteria</taxon>
        <taxon>Pseudomonadati</taxon>
        <taxon>Thermodesulfobacteriota</taxon>
        <taxon>Desulfovibrionia</taxon>
        <taxon>Desulfovibrionales</taxon>
        <taxon>Desulfovibrionaceae</taxon>
        <taxon>Oceanidesulfovibrio</taxon>
    </lineage>
</organism>
<name>A0ABX6NAZ2_9BACT</name>
<dbReference type="EMBL" id="CP039543">
    <property type="protein sequence ID" value="QJT07758.1"/>
    <property type="molecule type" value="Genomic_DNA"/>
</dbReference>
<dbReference type="PANTHER" id="PTHR34655:SF2">
    <property type="entry name" value="PEROXIREDOXIN FAMILY PROTEIN"/>
    <property type="match status" value="1"/>
</dbReference>
<dbReference type="PANTHER" id="PTHR34655">
    <property type="entry name" value="CONSERVED WITHIN P. AEROPHILUM"/>
    <property type="match status" value="1"/>
</dbReference>
<evidence type="ECO:0000313" key="1">
    <source>
        <dbReference type="EMBL" id="QJT07758.1"/>
    </source>
</evidence>
<accession>A0ABX6NAZ2</accession>
<evidence type="ECO:0000313" key="2">
    <source>
        <dbReference type="Proteomes" id="UP000503251"/>
    </source>
</evidence>
<keyword evidence="2" id="KW-1185">Reference proteome</keyword>
<reference evidence="1 2" key="1">
    <citation type="submission" date="2019-04" db="EMBL/GenBank/DDBJ databases">
        <title>Isolation and culture of sulfate reducing bacteria from the cold seep of the South China Sea.</title>
        <authorList>
            <person name="Sun C."/>
            <person name="Liu R."/>
        </authorList>
    </citation>
    <scope>NUCLEOTIDE SEQUENCE [LARGE SCALE GENOMIC DNA]</scope>
    <source>
        <strain evidence="1 2">CS1</strain>
    </source>
</reference>
<dbReference type="Gene3D" id="3.40.1260.10">
    <property type="entry name" value="DsrEFH-like"/>
    <property type="match status" value="1"/>
</dbReference>
<protein>
    <submittedName>
        <fullName evidence="1">NADH dehydrogenase FAD-containing subunit</fullName>
    </submittedName>
</protein>
<dbReference type="InterPro" id="IPR032836">
    <property type="entry name" value="DsrE2-like"/>
</dbReference>
<dbReference type="SUPFAM" id="SSF75169">
    <property type="entry name" value="DsrEFH-like"/>
    <property type="match status" value="1"/>
</dbReference>
<dbReference type="InterPro" id="IPR027396">
    <property type="entry name" value="DsrEFH-like"/>
</dbReference>
<sequence length="186" mass="20890">MEADLMQNLEKRIALLEERIEEMQARMPEDQLSMVVFSGELDRLLAAFIIAVGAAAMYDRVVMFMTFWGTTVMRDPAKTVSKPEFTAKMFDKMLPSGPDGVHLSRMDMFGMGRRMMKSIMKKKGVLSLDDLIRQAADYGVEIVICEMSLDVMGLSADELRDYPNITLAGVAKFLQEANQSAVTLFI</sequence>
<proteinExistence type="predicted"/>
<dbReference type="RefSeq" id="WP_171266407.1">
    <property type="nucleotide sequence ID" value="NZ_CP039543.1"/>
</dbReference>
<dbReference type="Proteomes" id="UP000503251">
    <property type="component" value="Chromosome"/>
</dbReference>
<gene>
    <name evidence="1" type="ORF">E8L03_01905</name>
</gene>
<dbReference type="Pfam" id="PF13686">
    <property type="entry name" value="DrsE_2"/>
    <property type="match status" value="1"/>
</dbReference>